<evidence type="ECO:0000256" key="3">
    <source>
        <dbReference type="ARBA" id="ARBA00023157"/>
    </source>
</evidence>
<dbReference type="EMBL" id="UYYB01095367">
    <property type="protein sequence ID" value="VDM75464.1"/>
    <property type="molecule type" value="Genomic_DNA"/>
</dbReference>
<keyword evidence="5" id="KW-0325">Glycoprotein</keyword>
<evidence type="ECO:0000256" key="1">
    <source>
        <dbReference type="ARBA" id="ARBA00022729"/>
    </source>
</evidence>
<feature type="domain" description="Fibronectin type-III" evidence="6">
    <location>
        <begin position="65"/>
        <end position="182"/>
    </location>
</feature>
<evidence type="ECO:0000259" key="6">
    <source>
        <dbReference type="PROSITE" id="PS50853"/>
    </source>
</evidence>
<evidence type="ECO:0000256" key="5">
    <source>
        <dbReference type="ARBA" id="ARBA00023180"/>
    </source>
</evidence>
<organism evidence="7 8">
    <name type="scientific">Strongylus vulgaris</name>
    <name type="common">Blood worm</name>
    <dbReference type="NCBI Taxonomy" id="40348"/>
    <lineage>
        <taxon>Eukaryota</taxon>
        <taxon>Metazoa</taxon>
        <taxon>Ecdysozoa</taxon>
        <taxon>Nematoda</taxon>
        <taxon>Chromadorea</taxon>
        <taxon>Rhabditida</taxon>
        <taxon>Rhabditina</taxon>
        <taxon>Rhabditomorpha</taxon>
        <taxon>Strongyloidea</taxon>
        <taxon>Strongylidae</taxon>
        <taxon>Strongylus</taxon>
    </lineage>
</organism>
<dbReference type="PROSITE" id="PS50853">
    <property type="entry name" value="FN3"/>
    <property type="match status" value="2"/>
</dbReference>
<evidence type="ECO:0000313" key="7">
    <source>
        <dbReference type="EMBL" id="VDM75464.1"/>
    </source>
</evidence>
<dbReference type="InterPro" id="IPR003961">
    <property type="entry name" value="FN3_dom"/>
</dbReference>
<dbReference type="PANTHER" id="PTHR23036">
    <property type="entry name" value="CYTOKINE RECEPTOR"/>
    <property type="match status" value="1"/>
</dbReference>
<dbReference type="SMART" id="SM00060">
    <property type="entry name" value="FN3"/>
    <property type="match status" value="1"/>
</dbReference>
<accession>A0A3P7JBQ9</accession>
<name>A0A3P7JBQ9_STRVU</name>
<proteinExistence type="predicted"/>
<dbReference type="SUPFAM" id="SSF49265">
    <property type="entry name" value="Fibronectin type III"/>
    <property type="match status" value="2"/>
</dbReference>
<dbReference type="GO" id="GO:0009897">
    <property type="term" value="C:external side of plasma membrane"/>
    <property type="evidence" value="ECO:0007669"/>
    <property type="project" value="TreeGrafter"/>
</dbReference>
<dbReference type="PANTHER" id="PTHR23036:SF151">
    <property type="entry name" value="FIBRONECTIN TYPE-III DOMAIN-CONTAINING PROTEIN"/>
    <property type="match status" value="1"/>
</dbReference>
<protein>
    <recommendedName>
        <fullName evidence="6">Fibronectin type-III domain-containing protein</fullName>
    </recommendedName>
</protein>
<dbReference type="InterPro" id="IPR036116">
    <property type="entry name" value="FN3_sf"/>
</dbReference>
<keyword evidence="1" id="KW-0732">Signal</keyword>
<feature type="domain" description="Fibronectin type-III" evidence="6">
    <location>
        <begin position="1"/>
        <end position="35"/>
    </location>
</feature>
<evidence type="ECO:0000313" key="8">
    <source>
        <dbReference type="Proteomes" id="UP000270094"/>
    </source>
</evidence>
<dbReference type="GO" id="GO:0019955">
    <property type="term" value="F:cytokine binding"/>
    <property type="evidence" value="ECO:0007669"/>
    <property type="project" value="TreeGrafter"/>
</dbReference>
<dbReference type="GO" id="GO:0043235">
    <property type="term" value="C:receptor complex"/>
    <property type="evidence" value="ECO:0007669"/>
    <property type="project" value="TreeGrafter"/>
</dbReference>
<sequence>MGLEPDTTYAFRVAATSARGTGEFCDAVQATTLQSSTVAATSARGTGEFCDAVQATTLQSTPTGSPLLLNVTATSSSSLHVIWSAPKSVHKIVQYRIQYRVVNSENGTSTAVSSSYEDDVDDEASTTKPPVVYNVLVNASDVTSANVTALEPFTVYEITVAAVTAFGYGPDSGPLRRRTLEDGEN</sequence>
<evidence type="ECO:0000256" key="4">
    <source>
        <dbReference type="ARBA" id="ARBA00023170"/>
    </source>
</evidence>
<keyword evidence="3" id="KW-1015">Disulfide bond</keyword>
<dbReference type="OrthoDB" id="6138780at2759"/>
<dbReference type="Gene3D" id="2.60.40.10">
    <property type="entry name" value="Immunoglobulins"/>
    <property type="match status" value="2"/>
</dbReference>
<keyword evidence="2" id="KW-0677">Repeat</keyword>
<keyword evidence="4" id="KW-0675">Receptor</keyword>
<dbReference type="Proteomes" id="UP000270094">
    <property type="component" value="Unassembled WGS sequence"/>
</dbReference>
<dbReference type="InterPro" id="IPR013783">
    <property type="entry name" value="Ig-like_fold"/>
</dbReference>
<gene>
    <name evidence="7" type="ORF">SVUK_LOCUS10462</name>
</gene>
<dbReference type="AlphaFoldDB" id="A0A3P7JBQ9"/>
<dbReference type="CDD" id="cd00063">
    <property type="entry name" value="FN3"/>
    <property type="match status" value="2"/>
</dbReference>
<keyword evidence="8" id="KW-1185">Reference proteome</keyword>
<dbReference type="InterPro" id="IPR050379">
    <property type="entry name" value="Type-I_Cytokine_Rcpt"/>
</dbReference>
<dbReference type="GO" id="GO:0004896">
    <property type="term" value="F:cytokine receptor activity"/>
    <property type="evidence" value="ECO:0007669"/>
    <property type="project" value="TreeGrafter"/>
</dbReference>
<dbReference type="Pfam" id="PF00041">
    <property type="entry name" value="fn3"/>
    <property type="match status" value="1"/>
</dbReference>
<evidence type="ECO:0000256" key="2">
    <source>
        <dbReference type="ARBA" id="ARBA00022737"/>
    </source>
</evidence>
<reference evidence="7 8" key="1">
    <citation type="submission" date="2018-11" db="EMBL/GenBank/DDBJ databases">
        <authorList>
            <consortium name="Pathogen Informatics"/>
        </authorList>
    </citation>
    <scope>NUCLEOTIDE SEQUENCE [LARGE SCALE GENOMIC DNA]</scope>
</reference>